<dbReference type="EMBL" id="CP001390">
    <property type="protein sequence ID" value="ACM20189.2"/>
    <property type="molecule type" value="Genomic_DNA"/>
</dbReference>
<dbReference type="OrthoDB" id="7210484at2"/>
<dbReference type="HOGENOM" id="CLU_2329733_0_0_7"/>
<gene>
    <name evidence="1" type="ordered locus">Geob_1831</name>
</gene>
<sequence>MIETDHKALKHIYRELIMIVTAAVNEWDPYALIKGGAPEDEFSEEVSRIAAKVLDIKSSTAKLKPIKTRNSDVLQGKRLVVLDIPDNYGHINPELVRI</sequence>
<dbReference type="Gene3D" id="1.10.340.20">
    <property type="entry name" value="Apc36109-like domain"/>
    <property type="match status" value="1"/>
</dbReference>
<dbReference type="RefSeq" id="WP_041267109.1">
    <property type="nucleotide sequence ID" value="NC_011979.1"/>
</dbReference>
<dbReference type="Proteomes" id="UP000007721">
    <property type="component" value="Chromosome"/>
</dbReference>
<keyword evidence="2" id="KW-1185">Reference proteome</keyword>
<evidence type="ECO:0000313" key="1">
    <source>
        <dbReference type="EMBL" id="ACM20189.2"/>
    </source>
</evidence>
<reference evidence="1 2" key="1">
    <citation type="submission" date="2009-01" db="EMBL/GenBank/DDBJ databases">
        <title>Complete sequence of Geobacter sp. FRC-32.</title>
        <authorList>
            <consortium name="US DOE Joint Genome Institute"/>
            <person name="Lucas S."/>
            <person name="Copeland A."/>
            <person name="Lapidus A."/>
            <person name="Glavina del Rio T."/>
            <person name="Dalin E."/>
            <person name="Tice H."/>
            <person name="Bruce D."/>
            <person name="Goodwin L."/>
            <person name="Pitluck S."/>
            <person name="Saunders E."/>
            <person name="Brettin T."/>
            <person name="Detter J.C."/>
            <person name="Han C."/>
            <person name="Larimer F."/>
            <person name="Land M."/>
            <person name="Hauser L."/>
            <person name="Kyrpides N."/>
            <person name="Ovchinnikova G."/>
            <person name="Kostka J."/>
            <person name="Richardson P."/>
        </authorList>
    </citation>
    <scope>NUCLEOTIDE SEQUENCE [LARGE SCALE GENOMIC DNA]</scope>
    <source>
        <strain evidence="2">DSM 22248 / JCM 15807 / FRC-32</strain>
    </source>
</reference>
<evidence type="ECO:0000313" key="2">
    <source>
        <dbReference type="Proteomes" id="UP000007721"/>
    </source>
</evidence>
<dbReference type="KEGG" id="geo:Geob_1831"/>
<accession>B9M7A1</accession>
<organism evidence="1 2">
    <name type="scientific">Geotalea daltonii (strain DSM 22248 / JCM 15807 / FRC-32)</name>
    <name type="common">Geobacter daltonii</name>
    <dbReference type="NCBI Taxonomy" id="316067"/>
    <lineage>
        <taxon>Bacteria</taxon>
        <taxon>Pseudomonadati</taxon>
        <taxon>Thermodesulfobacteriota</taxon>
        <taxon>Desulfuromonadia</taxon>
        <taxon>Geobacterales</taxon>
        <taxon>Geobacteraceae</taxon>
        <taxon>Geotalea</taxon>
    </lineage>
</organism>
<dbReference type="AlphaFoldDB" id="B9M7A1"/>
<name>B9M7A1_GEODF</name>
<protein>
    <submittedName>
        <fullName evidence="1">Uncharacterized protein</fullName>
    </submittedName>
</protein>
<proteinExistence type="predicted"/>
<dbReference type="InterPro" id="IPR023162">
    <property type="entry name" value="Apc36109-like_dom_sf"/>
</dbReference>